<accession>A0A4R9AJ39</accession>
<dbReference type="SUPFAM" id="SSF56300">
    <property type="entry name" value="Metallo-dependent phosphatases"/>
    <property type="match status" value="1"/>
</dbReference>
<dbReference type="GO" id="GO:0016787">
    <property type="term" value="F:hydrolase activity"/>
    <property type="evidence" value="ECO:0007669"/>
    <property type="project" value="UniProtKB-KW"/>
</dbReference>
<dbReference type="EMBL" id="SOHJ01000002">
    <property type="protein sequence ID" value="TFD62662.1"/>
    <property type="molecule type" value="Genomic_DNA"/>
</dbReference>
<dbReference type="InterPro" id="IPR029052">
    <property type="entry name" value="Metallo-depent_PP-like"/>
</dbReference>
<evidence type="ECO:0000313" key="8">
    <source>
        <dbReference type="Proteomes" id="UP000298170"/>
    </source>
</evidence>
<protein>
    <submittedName>
        <fullName evidence="7">Phosphodiesterase</fullName>
    </submittedName>
</protein>
<evidence type="ECO:0000256" key="2">
    <source>
        <dbReference type="ARBA" id="ARBA00022801"/>
    </source>
</evidence>
<evidence type="ECO:0000256" key="5">
    <source>
        <dbReference type="SAM" id="MobiDB-lite"/>
    </source>
</evidence>
<evidence type="ECO:0000313" key="7">
    <source>
        <dbReference type="EMBL" id="TFD62662.1"/>
    </source>
</evidence>
<proteinExistence type="inferred from homology"/>
<keyword evidence="2" id="KW-0378">Hydrolase</keyword>
<comment type="similarity">
    <text evidence="4">Belongs to the cyclic nucleotide phosphodiesterase class-III family.</text>
</comment>
<evidence type="ECO:0000259" key="6">
    <source>
        <dbReference type="Pfam" id="PF00149"/>
    </source>
</evidence>
<dbReference type="Gene3D" id="3.60.21.10">
    <property type="match status" value="1"/>
</dbReference>
<gene>
    <name evidence="7" type="ORF">E3T39_01580</name>
</gene>
<feature type="compositionally biased region" description="Basic and acidic residues" evidence="5">
    <location>
        <begin position="115"/>
        <end position="125"/>
    </location>
</feature>
<keyword evidence="3" id="KW-0408">Iron</keyword>
<evidence type="ECO:0000256" key="1">
    <source>
        <dbReference type="ARBA" id="ARBA00022723"/>
    </source>
</evidence>
<organism evidence="7 8">
    <name type="scientific">Cryobacterium suzukii</name>
    <dbReference type="NCBI Taxonomy" id="1259198"/>
    <lineage>
        <taxon>Bacteria</taxon>
        <taxon>Bacillati</taxon>
        <taxon>Actinomycetota</taxon>
        <taxon>Actinomycetes</taxon>
        <taxon>Micrococcales</taxon>
        <taxon>Microbacteriaceae</taxon>
        <taxon>Cryobacterium</taxon>
    </lineage>
</organism>
<dbReference type="PANTHER" id="PTHR42988:SF2">
    <property type="entry name" value="CYCLIC NUCLEOTIDE PHOSPHODIESTERASE CBUA0032-RELATED"/>
    <property type="match status" value="1"/>
</dbReference>
<dbReference type="AlphaFoldDB" id="A0A4R9AJ39"/>
<evidence type="ECO:0000256" key="3">
    <source>
        <dbReference type="ARBA" id="ARBA00023004"/>
    </source>
</evidence>
<dbReference type="RefSeq" id="WP_134513012.1">
    <property type="nucleotide sequence ID" value="NZ_SOHJ01000002.1"/>
</dbReference>
<keyword evidence="1" id="KW-0479">Metal-binding</keyword>
<reference evidence="7 8" key="1">
    <citation type="submission" date="2019-03" db="EMBL/GenBank/DDBJ databases">
        <title>Genomics of glacier-inhabiting Cryobacterium strains.</title>
        <authorList>
            <person name="Liu Q."/>
            <person name="Xin Y.-H."/>
        </authorList>
    </citation>
    <scope>NUCLEOTIDE SEQUENCE [LARGE SCALE GENOMIC DNA]</scope>
    <source>
        <strain evidence="7 8">Sr39</strain>
    </source>
</reference>
<feature type="region of interest" description="Disordered" evidence="5">
    <location>
        <begin position="115"/>
        <end position="135"/>
    </location>
</feature>
<dbReference type="InterPro" id="IPR050884">
    <property type="entry name" value="CNP_phosphodiesterase-III"/>
</dbReference>
<comment type="caution">
    <text evidence="7">The sequence shown here is derived from an EMBL/GenBank/DDBJ whole genome shotgun (WGS) entry which is preliminary data.</text>
</comment>
<dbReference type="Proteomes" id="UP000298170">
    <property type="component" value="Unassembled WGS sequence"/>
</dbReference>
<feature type="domain" description="Calcineurin-like phosphoesterase" evidence="6">
    <location>
        <begin position="17"/>
        <end position="228"/>
    </location>
</feature>
<name>A0A4R9AJ39_9MICO</name>
<dbReference type="GO" id="GO:0046872">
    <property type="term" value="F:metal ion binding"/>
    <property type="evidence" value="ECO:0007669"/>
    <property type="project" value="UniProtKB-KW"/>
</dbReference>
<keyword evidence="8" id="KW-1185">Reference proteome</keyword>
<dbReference type="OrthoDB" id="5241795at2"/>
<evidence type="ECO:0000256" key="4">
    <source>
        <dbReference type="ARBA" id="ARBA00025742"/>
    </source>
</evidence>
<dbReference type="InterPro" id="IPR004843">
    <property type="entry name" value="Calcineurin-like_PHP"/>
</dbReference>
<dbReference type="PANTHER" id="PTHR42988">
    <property type="entry name" value="PHOSPHOHYDROLASE"/>
    <property type="match status" value="1"/>
</dbReference>
<dbReference type="Pfam" id="PF00149">
    <property type="entry name" value="Metallophos"/>
    <property type="match status" value="1"/>
</dbReference>
<sequence length="317" mass="34285">MATVHWGQHAPAEKLLVHLSDTHFLADAAALYGTVDTDHTVHRALEQLHRSGICPDAIVLTGDVADRGEADAYRRIRDIVEAAAAEWEAKIIWVMGNHDKRAAFRSTLLRQRHSGESADAADRGAVDQGTGNQDPVDQVHVIDGLRVIALDTSVPGYHHGEVSDAQLEWLRAVLSTPARHGSILALHHPPIPTPIPLMKVLELQDQPRLAAILAGSDVRAILGGHLHYSTQGMFAGIPVSVAAATCYTMDLSAPERELIGVNGGQTINLVHVYADQITHSQVPLGAFATVTQFPSDYVDQLGVLTPGERLQAFSRQR</sequence>